<keyword evidence="1" id="KW-0732">Signal</keyword>
<accession>A0A564Z779</accession>
<name>A0A564Z779_HYMDI</name>
<feature type="signal peptide" evidence="1">
    <location>
        <begin position="1"/>
        <end position="22"/>
    </location>
</feature>
<evidence type="ECO:0000313" key="3">
    <source>
        <dbReference type="Proteomes" id="UP000321570"/>
    </source>
</evidence>
<dbReference type="AlphaFoldDB" id="A0A564Z779"/>
<protein>
    <submittedName>
        <fullName evidence="2">Uncharacterized protein</fullName>
    </submittedName>
</protein>
<feature type="chain" id="PRO_5021715929" evidence="1">
    <location>
        <begin position="23"/>
        <end position="82"/>
    </location>
</feature>
<dbReference type="EMBL" id="CABIJS010000691">
    <property type="protein sequence ID" value="VUZ55365.1"/>
    <property type="molecule type" value="Genomic_DNA"/>
</dbReference>
<keyword evidence="3" id="KW-1185">Reference proteome</keyword>
<reference evidence="2 3" key="1">
    <citation type="submission" date="2019-07" db="EMBL/GenBank/DDBJ databases">
        <authorList>
            <person name="Jastrzebski P J."/>
            <person name="Paukszto L."/>
            <person name="Jastrzebski P J."/>
        </authorList>
    </citation>
    <scope>NUCLEOTIDE SEQUENCE [LARGE SCALE GENOMIC DNA]</scope>
    <source>
        <strain evidence="2 3">WMS-il1</strain>
    </source>
</reference>
<sequence length="82" mass="9517">MLSQKSMIIAVSLIFLISFTSASDTRNRIGTHRRDCNFICADANDAELCEEVCRRALSDRSFRNFEKRIIDPLMYSTRFSNF</sequence>
<evidence type="ECO:0000313" key="2">
    <source>
        <dbReference type="EMBL" id="VUZ55365.1"/>
    </source>
</evidence>
<organism evidence="2 3">
    <name type="scientific">Hymenolepis diminuta</name>
    <name type="common">Rat tapeworm</name>
    <dbReference type="NCBI Taxonomy" id="6216"/>
    <lineage>
        <taxon>Eukaryota</taxon>
        <taxon>Metazoa</taxon>
        <taxon>Spiralia</taxon>
        <taxon>Lophotrochozoa</taxon>
        <taxon>Platyhelminthes</taxon>
        <taxon>Cestoda</taxon>
        <taxon>Eucestoda</taxon>
        <taxon>Cyclophyllidea</taxon>
        <taxon>Hymenolepididae</taxon>
        <taxon>Hymenolepis</taxon>
    </lineage>
</organism>
<dbReference type="Proteomes" id="UP000321570">
    <property type="component" value="Unassembled WGS sequence"/>
</dbReference>
<proteinExistence type="predicted"/>
<evidence type="ECO:0000256" key="1">
    <source>
        <dbReference type="SAM" id="SignalP"/>
    </source>
</evidence>
<gene>
    <name evidence="2" type="ORF">WMSIL1_LOCUS13223</name>
</gene>